<evidence type="ECO:0000256" key="1">
    <source>
        <dbReference type="SAM" id="Phobius"/>
    </source>
</evidence>
<evidence type="ECO:0008006" key="4">
    <source>
        <dbReference type="Google" id="ProtNLM"/>
    </source>
</evidence>
<organism evidence="2 3">
    <name type="scientific">Microbulbifer taiwanensis</name>
    <dbReference type="NCBI Taxonomy" id="986746"/>
    <lineage>
        <taxon>Bacteria</taxon>
        <taxon>Pseudomonadati</taxon>
        <taxon>Pseudomonadota</taxon>
        <taxon>Gammaproteobacteria</taxon>
        <taxon>Cellvibrionales</taxon>
        <taxon>Microbulbiferaceae</taxon>
        <taxon>Microbulbifer</taxon>
    </lineage>
</organism>
<evidence type="ECO:0000313" key="2">
    <source>
        <dbReference type="EMBL" id="MFC6633928.1"/>
    </source>
</evidence>
<dbReference type="Proteomes" id="UP001596425">
    <property type="component" value="Unassembled WGS sequence"/>
</dbReference>
<protein>
    <recommendedName>
        <fullName evidence="4">DUF1206 domain-containing protein</fullName>
    </recommendedName>
</protein>
<sequence>MELDSHIIFSLISYKIASLIVGSGFAYMGYRLFMSGVWGHAGRLETGLGDSKLVIREAAPGTFFAIFGAAIVAITLYKGLEFENYSRGDESFVEIAEEGDTDLPGRENVQAAGVQSN</sequence>
<keyword evidence="1" id="KW-1133">Transmembrane helix</keyword>
<keyword evidence="1" id="KW-0472">Membrane</keyword>
<evidence type="ECO:0000313" key="3">
    <source>
        <dbReference type="Proteomes" id="UP001596425"/>
    </source>
</evidence>
<keyword evidence="1" id="KW-0812">Transmembrane</keyword>
<accession>A0ABW1YPW0</accession>
<dbReference type="EMBL" id="JBHSVR010000001">
    <property type="protein sequence ID" value="MFC6633928.1"/>
    <property type="molecule type" value="Genomic_DNA"/>
</dbReference>
<comment type="caution">
    <text evidence="2">The sequence shown here is derived from an EMBL/GenBank/DDBJ whole genome shotgun (WGS) entry which is preliminary data.</text>
</comment>
<feature type="transmembrane region" description="Helical" evidence="1">
    <location>
        <begin position="58"/>
        <end position="77"/>
    </location>
</feature>
<reference evidence="3" key="1">
    <citation type="journal article" date="2019" name="Int. J. Syst. Evol. Microbiol.">
        <title>The Global Catalogue of Microorganisms (GCM) 10K type strain sequencing project: providing services to taxonomists for standard genome sequencing and annotation.</title>
        <authorList>
            <consortium name="The Broad Institute Genomics Platform"/>
            <consortium name="The Broad Institute Genome Sequencing Center for Infectious Disease"/>
            <person name="Wu L."/>
            <person name="Ma J."/>
        </authorList>
    </citation>
    <scope>NUCLEOTIDE SEQUENCE [LARGE SCALE GENOMIC DNA]</scope>
    <source>
        <strain evidence="3">CGMCC 1.13718</strain>
    </source>
</reference>
<name>A0ABW1YPW0_9GAMM</name>
<dbReference type="RefSeq" id="WP_193190393.1">
    <property type="nucleotide sequence ID" value="NZ_JACZFR010000012.1"/>
</dbReference>
<keyword evidence="3" id="KW-1185">Reference proteome</keyword>
<gene>
    <name evidence="2" type="ORF">ACFQBM_11565</name>
</gene>
<feature type="transmembrane region" description="Helical" evidence="1">
    <location>
        <begin position="7"/>
        <end position="30"/>
    </location>
</feature>
<proteinExistence type="predicted"/>